<comment type="catalytic activity">
    <reaction evidence="6">
        <text>1D-myo-inositol 1,4,5-trisphosphate + 2 ATP = 1D-myo-inositol 1,3,4,5,6-pentakisphosphate + 2 ADP + 2 H(+)</text>
        <dbReference type="Rhea" id="RHEA:32359"/>
        <dbReference type="ChEBI" id="CHEBI:15378"/>
        <dbReference type="ChEBI" id="CHEBI:30616"/>
        <dbReference type="ChEBI" id="CHEBI:57733"/>
        <dbReference type="ChEBI" id="CHEBI:203600"/>
        <dbReference type="ChEBI" id="CHEBI:456216"/>
        <dbReference type="EC" id="2.7.1.151"/>
    </reaction>
</comment>
<dbReference type="Gene3D" id="3.30.470.160">
    <property type="entry name" value="Inositol polyphosphate kinase"/>
    <property type="match status" value="1"/>
</dbReference>
<keyword evidence="10" id="KW-1185">Reference proteome</keyword>
<dbReference type="Pfam" id="PF03770">
    <property type="entry name" value="IPK"/>
    <property type="match status" value="1"/>
</dbReference>
<evidence type="ECO:0000256" key="3">
    <source>
        <dbReference type="ARBA" id="ARBA00022741"/>
    </source>
</evidence>
<dbReference type="EMBL" id="BSXT01003255">
    <property type="protein sequence ID" value="GMF53270.1"/>
    <property type="molecule type" value="Genomic_DNA"/>
</dbReference>
<dbReference type="Proteomes" id="UP001165121">
    <property type="component" value="Unassembled WGS sequence"/>
</dbReference>
<keyword evidence="2 8" id="KW-0808">Transferase</keyword>
<gene>
    <name evidence="9" type="ORF">Pfra01_002198400</name>
</gene>
<organism evidence="9 10">
    <name type="scientific">Phytophthora fragariaefolia</name>
    <dbReference type="NCBI Taxonomy" id="1490495"/>
    <lineage>
        <taxon>Eukaryota</taxon>
        <taxon>Sar</taxon>
        <taxon>Stramenopiles</taxon>
        <taxon>Oomycota</taxon>
        <taxon>Peronosporomycetes</taxon>
        <taxon>Peronosporales</taxon>
        <taxon>Peronosporaceae</taxon>
        <taxon>Phytophthora</taxon>
    </lineage>
</organism>
<comment type="catalytic activity">
    <reaction evidence="7">
        <text>1D-myo-inositol 1,3,4,6-tetrakisphosphate + ATP = 1D-myo-inositol 1,3,4,5,6-pentakisphosphate + ADP + H(+)</text>
        <dbReference type="Rhea" id="RHEA:12717"/>
        <dbReference type="ChEBI" id="CHEBI:15378"/>
        <dbReference type="ChEBI" id="CHEBI:30616"/>
        <dbReference type="ChEBI" id="CHEBI:57660"/>
        <dbReference type="ChEBI" id="CHEBI:57733"/>
        <dbReference type="ChEBI" id="CHEBI:456216"/>
        <dbReference type="EC" id="2.7.1.140"/>
    </reaction>
</comment>
<dbReference type="PANTHER" id="PTHR12400:SF51">
    <property type="entry name" value="INOSITOL POLYPHOSPHATE MULTIKINASE"/>
    <property type="match status" value="1"/>
</dbReference>
<keyword evidence="4 8" id="KW-0418">Kinase</keyword>
<name>A0A9W6Y4V9_9STRA</name>
<dbReference type="GO" id="GO:0005524">
    <property type="term" value="F:ATP binding"/>
    <property type="evidence" value="ECO:0007669"/>
    <property type="project" value="UniProtKB-KW"/>
</dbReference>
<dbReference type="SUPFAM" id="SSF56104">
    <property type="entry name" value="SAICAR synthase-like"/>
    <property type="match status" value="1"/>
</dbReference>
<evidence type="ECO:0000256" key="5">
    <source>
        <dbReference type="ARBA" id="ARBA00022840"/>
    </source>
</evidence>
<dbReference type="GO" id="GO:0005737">
    <property type="term" value="C:cytoplasm"/>
    <property type="evidence" value="ECO:0007669"/>
    <property type="project" value="TreeGrafter"/>
</dbReference>
<keyword evidence="3" id="KW-0547">Nucleotide-binding</keyword>
<evidence type="ECO:0000256" key="7">
    <source>
        <dbReference type="ARBA" id="ARBA00036525"/>
    </source>
</evidence>
<protein>
    <recommendedName>
        <fullName evidence="8">Kinase</fullName>
        <ecNumber evidence="8">2.7.-.-</ecNumber>
    </recommendedName>
</protein>
<comment type="caution">
    <text evidence="9">The sequence shown here is derived from an EMBL/GenBank/DDBJ whole genome shotgun (WGS) entry which is preliminary data.</text>
</comment>
<dbReference type="PANTHER" id="PTHR12400">
    <property type="entry name" value="INOSITOL POLYPHOSPHATE KINASE"/>
    <property type="match status" value="1"/>
</dbReference>
<dbReference type="InterPro" id="IPR038286">
    <property type="entry name" value="IPK_sf"/>
</dbReference>
<dbReference type="GO" id="GO:0008440">
    <property type="term" value="F:inositol-1,4,5-trisphosphate 3-kinase activity"/>
    <property type="evidence" value="ECO:0007669"/>
    <property type="project" value="TreeGrafter"/>
</dbReference>
<keyword evidence="5" id="KW-0067">ATP-binding</keyword>
<dbReference type="OrthoDB" id="338650at2759"/>
<proteinExistence type="inferred from homology"/>
<evidence type="ECO:0000256" key="6">
    <source>
        <dbReference type="ARBA" id="ARBA00036164"/>
    </source>
</evidence>
<evidence type="ECO:0000313" key="9">
    <source>
        <dbReference type="EMBL" id="GMF53270.1"/>
    </source>
</evidence>
<dbReference type="EC" id="2.7.-.-" evidence="8"/>
<evidence type="ECO:0000313" key="10">
    <source>
        <dbReference type="Proteomes" id="UP001165121"/>
    </source>
</evidence>
<dbReference type="GO" id="GO:0051765">
    <property type="term" value="F:inositol tetrakisphosphate kinase activity"/>
    <property type="evidence" value="ECO:0007669"/>
    <property type="project" value="TreeGrafter"/>
</dbReference>
<comment type="similarity">
    <text evidence="1 8">Belongs to the inositol phosphokinase (IPK) family.</text>
</comment>
<dbReference type="GO" id="GO:0005634">
    <property type="term" value="C:nucleus"/>
    <property type="evidence" value="ECO:0007669"/>
    <property type="project" value="TreeGrafter"/>
</dbReference>
<dbReference type="GO" id="GO:0032958">
    <property type="term" value="P:inositol phosphate biosynthetic process"/>
    <property type="evidence" value="ECO:0007669"/>
    <property type="project" value="InterPro"/>
</dbReference>
<evidence type="ECO:0000256" key="8">
    <source>
        <dbReference type="RuleBase" id="RU363090"/>
    </source>
</evidence>
<sequence length="98" mass="10901">MDVKMGTRSYEESASAEKIAYEKSKFPLQETVGFRIQGIKVFDPKSRSYVEFDKFLGRGITSVDGLVPAFANYFPLGDPTKTVKLLEAVGLLRRCCVG</sequence>
<reference evidence="9" key="1">
    <citation type="submission" date="2023-04" db="EMBL/GenBank/DDBJ databases">
        <title>Phytophthora fragariaefolia NBRC 109709.</title>
        <authorList>
            <person name="Ichikawa N."/>
            <person name="Sato H."/>
            <person name="Tonouchi N."/>
        </authorList>
    </citation>
    <scope>NUCLEOTIDE SEQUENCE</scope>
    <source>
        <strain evidence="9">NBRC 109709</strain>
    </source>
</reference>
<evidence type="ECO:0000256" key="2">
    <source>
        <dbReference type="ARBA" id="ARBA00022679"/>
    </source>
</evidence>
<dbReference type="AlphaFoldDB" id="A0A9W6Y4V9"/>
<accession>A0A9W6Y4V9</accession>
<evidence type="ECO:0000256" key="4">
    <source>
        <dbReference type="ARBA" id="ARBA00022777"/>
    </source>
</evidence>
<dbReference type="InterPro" id="IPR005522">
    <property type="entry name" value="IPK"/>
</dbReference>
<evidence type="ECO:0000256" key="1">
    <source>
        <dbReference type="ARBA" id="ARBA00007374"/>
    </source>
</evidence>